<evidence type="ECO:0000313" key="1">
    <source>
        <dbReference type="EMBL" id="QSX35914.1"/>
    </source>
</evidence>
<gene>
    <name evidence="1" type="ORF">JYB85_11170</name>
</gene>
<dbReference type="EMBL" id="CP071502">
    <property type="protein sequence ID" value="QSX35914.1"/>
    <property type="molecule type" value="Genomic_DNA"/>
</dbReference>
<proteinExistence type="predicted"/>
<keyword evidence="2" id="KW-1185">Reference proteome</keyword>
<dbReference type="RefSeq" id="WP_207379363.1">
    <property type="nucleotide sequence ID" value="NZ_CP071502.1"/>
</dbReference>
<reference evidence="1 2" key="1">
    <citation type="submission" date="2021-03" db="EMBL/GenBank/DDBJ databases">
        <title>Novel species identification of genus Shewanella.</title>
        <authorList>
            <person name="Liu G."/>
            <person name="Zhang Q."/>
        </authorList>
    </citation>
    <scope>NUCLEOTIDE SEQUENCE [LARGE SCALE GENOMIC DNA]</scope>
    <source>
        <strain evidence="1 2">FJAT-52962</strain>
    </source>
</reference>
<dbReference type="SUPFAM" id="SSF50939">
    <property type="entry name" value="Sialidases"/>
    <property type="match status" value="1"/>
</dbReference>
<dbReference type="Proteomes" id="UP000663207">
    <property type="component" value="Chromosome"/>
</dbReference>
<accession>A0ABX7QXF3</accession>
<name>A0ABX7QXF3_9GAMM</name>
<dbReference type="InterPro" id="IPR036278">
    <property type="entry name" value="Sialidase_sf"/>
</dbReference>
<organism evidence="1 2">
    <name type="scientific">Shewanella sedimentimangrovi</name>
    <dbReference type="NCBI Taxonomy" id="2814293"/>
    <lineage>
        <taxon>Bacteria</taxon>
        <taxon>Pseudomonadati</taxon>
        <taxon>Pseudomonadota</taxon>
        <taxon>Gammaproteobacteria</taxon>
        <taxon>Alteromonadales</taxon>
        <taxon>Shewanellaceae</taxon>
        <taxon>Shewanella</taxon>
    </lineage>
</organism>
<evidence type="ECO:0000313" key="2">
    <source>
        <dbReference type="Proteomes" id="UP000663207"/>
    </source>
</evidence>
<dbReference type="Gene3D" id="2.120.10.10">
    <property type="match status" value="1"/>
</dbReference>
<sequence>MKILSVQKIWDKAEHNAFTDLVRFRGQLYCVLREGDTHVSQDGALRLLCSVDEGLSWHSVARLAIEGGDLRDGKLLVAGDRLYIFSAVFRSEQPRRSLFWSSADAIQWGEAELLADDGYWLWRVSRGADGYYGVGYRPGPDGDVRLYRAPLEEGEPLRAQDFSVWVECLSNQGYVSESSMLFEDNAALCLLRRDPVWDERNLGLLGKSTVPYQEWQWLELDCRIGGPVAFRWRGQLMAVVRLYDDKVRTALVEICETTGHVCELLSLPSGGDTSYAGVILEQDTLLVTYYSTHEGKTAVYFARLKLE</sequence>
<protein>
    <submittedName>
        <fullName evidence="1">Exo-alpha-sialidase</fullName>
    </submittedName>
</protein>